<organism evidence="1">
    <name type="scientific">Pseudomonas peradeniyensis</name>
    <dbReference type="NCBI Taxonomy" id="2745488"/>
    <lineage>
        <taxon>Bacteria</taxon>
        <taxon>Pseudomonadati</taxon>
        <taxon>Pseudomonadota</taxon>
        <taxon>Gammaproteobacteria</taxon>
        <taxon>Pseudomonadales</taxon>
        <taxon>Pseudomonadaceae</taxon>
        <taxon>Pseudomonas</taxon>
    </lineage>
</organism>
<dbReference type="RefSeq" id="WP_186734309.1">
    <property type="nucleotide sequence ID" value="NZ_JABWRJ020000001.1"/>
</dbReference>
<accession>A0A923GC89</accession>
<comment type="caution">
    <text evidence="1">The sequence shown here is derived from an EMBL/GenBank/DDBJ whole genome shotgun (WGS) entry which is preliminary data.</text>
</comment>
<proteinExistence type="predicted"/>
<dbReference type="AlphaFoldDB" id="A0A923GC89"/>
<reference evidence="1" key="2">
    <citation type="submission" date="2020-07" db="EMBL/GenBank/DDBJ databases">
        <authorList>
            <person name="Lood C."/>
            <person name="Girard L."/>
        </authorList>
    </citation>
    <scope>NUCLEOTIDE SEQUENCE</scope>
    <source>
        <strain evidence="1">BW13M1</strain>
    </source>
</reference>
<evidence type="ECO:0000313" key="1">
    <source>
        <dbReference type="EMBL" id="MBC3447852.1"/>
    </source>
</evidence>
<name>A0A923GC89_9PSED</name>
<sequence>MKKHGAFLAGARKDKGTFELNFVKDGKPIHIEFKETALETSMIAGTNSFDSFIVIGRLGEMPIETGKWWIGAEQKYFSDLWLSDHDIEFVEAHEGYIEFTTVSKEAIKGEYNLSYHLGSELFHASGEFDVRV</sequence>
<gene>
    <name evidence="1" type="ORF">HU751_18900</name>
</gene>
<reference evidence="1" key="1">
    <citation type="journal article" date="2020" name="Microorganisms">
        <title>Reliable Identification of Environmental Pseudomonas Isolates Using the rpoD Gene.</title>
        <authorList>
            <consortium name="The Broad Institute Genome Sequencing Platform"/>
            <person name="Girard L."/>
            <person name="Lood C."/>
            <person name="Rokni-Zadeh H."/>
            <person name="van Noort V."/>
            <person name="Lavigne R."/>
            <person name="De Mot R."/>
        </authorList>
    </citation>
    <scope>NUCLEOTIDE SEQUENCE</scope>
    <source>
        <strain evidence="1">BW13M1</strain>
    </source>
</reference>
<protein>
    <submittedName>
        <fullName evidence="1">Uncharacterized protein</fullName>
    </submittedName>
</protein>
<dbReference type="EMBL" id="JABWRJ010000028">
    <property type="protein sequence ID" value="MBC3447852.1"/>
    <property type="molecule type" value="Genomic_DNA"/>
</dbReference>